<evidence type="ECO:0000259" key="4">
    <source>
        <dbReference type="Pfam" id="PF20772"/>
    </source>
</evidence>
<sequence length="237" mass="26997">MVLQRLAKVLLVTKDYCYNKSVLRRIVLTKYPLLAGHSKWANIKHIKAEKDGQKAMVFLRVARQLRLAIQEGGGSIDPVHNSKLRNVIDDALRKNMPMSSIQSSIKKCQQNKTELKRYRLDLRFKQKVFIVLIIYTDNYSGLKQEIAPILRKSGAMMIDTNNLFEEYGLIEATVNKDRLVSSKNIEELATEDAIECGAEEVEVCDATTGLVNVRRLETKSLNTENTELNIPLVYLQT</sequence>
<dbReference type="InterPro" id="IPR048300">
    <property type="entry name" value="TACO1_YebC-like_2nd/3rd_dom"/>
</dbReference>
<comment type="subcellular location">
    <subcellularLocation>
        <location evidence="1">Mitochondrion</location>
    </subcellularLocation>
</comment>
<feature type="domain" description="TACO1/YebC-like N-terminal" evidence="4">
    <location>
        <begin position="38"/>
        <end position="110"/>
    </location>
</feature>
<dbReference type="Gene3D" id="1.10.10.200">
    <property type="match status" value="1"/>
</dbReference>
<keyword evidence="6" id="KW-1185">Reference proteome</keyword>
<dbReference type="InterPro" id="IPR029072">
    <property type="entry name" value="YebC-like"/>
</dbReference>
<dbReference type="InterPro" id="IPR002876">
    <property type="entry name" value="Transcrip_reg_TACO1-like"/>
</dbReference>
<organism evidence="5 6">
    <name type="scientific">Glossina austeni</name>
    <name type="common">Savannah tsetse fly</name>
    <dbReference type="NCBI Taxonomy" id="7395"/>
    <lineage>
        <taxon>Eukaryota</taxon>
        <taxon>Metazoa</taxon>
        <taxon>Ecdysozoa</taxon>
        <taxon>Arthropoda</taxon>
        <taxon>Hexapoda</taxon>
        <taxon>Insecta</taxon>
        <taxon>Pterygota</taxon>
        <taxon>Neoptera</taxon>
        <taxon>Endopterygota</taxon>
        <taxon>Diptera</taxon>
        <taxon>Brachycera</taxon>
        <taxon>Muscomorpha</taxon>
        <taxon>Hippoboscoidea</taxon>
        <taxon>Glossinidae</taxon>
        <taxon>Glossina</taxon>
    </lineage>
</organism>
<dbReference type="PANTHER" id="PTHR12532:SF0">
    <property type="entry name" value="TRANSLATIONAL ACTIVATOR OF CYTOCHROME C OXIDASE 1"/>
    <property type="match status" value="1"/>
</dbReference>
<dbReference type="InterPro" id="IPR049083">
    <property type="entry name" value="TACO1_YebC_N"/>
</dbReference>
<comment type="similarity">
    <text evidence="2">Belongs to the TACO1 family.</text>
</comment>
<dbReference type="GO" id="GO:0005739">
    <property type="term" value="C:mitochondrion"/>
    <property type="evidence" value="ECO:0007669"/>
    <property type="project" value="UniProtKB-SubCell"/>
</dbReference>
<dbReference type="STRING" id="7395.A0A1A9UT93"/>
<dbReference type="AlphaFoldDB" id="A0A1A9UT93"/>
<protein>
    <submittedName>
        <fullName evidence="5">Uncharacterized protein</fullName>
    </submittedName>
</protein>
<dbReference type="EnsemblMetazoa" id="GAUT014632-RA">
    <property type="protein sequence ID" value="GAUT014632-PA"/>
    <property type="gene ID" value="GAUT014632"/>
</dbReference>
<proteinExistence type="inferred from homology"/>
<dbReference type="FunFam" id="1.10.10.200:FF:000002">
    <property type="entry name" value="Probable transcriptional regulatory protein CLM62_37755"/>
    <property type="match status" value="1"/>
</dbReference>
<evidence type="ECO:0000313" key="5">
    <source>
        <dbReference type="EnsemblMetazoa" id="GAUT014632-PA"/>
    </source>
</evidence>
<reference evidence="5" key="1">
    <citation type="submission" date="2020-05" db="UniProtKB">
        <authorList>
            <consortium name="EnsemblMetazoa"/>
        </authorList>
    </citation>
    <scope>IDENTIFICATION</scope>
    <source>
        <strain evidence="5">TTRI</strain>
    </source>
</reference>
<dbReference type="VEuPathDB" id="VectorBase:GAUT014632"/>
<evidence type="ECO:0000256" key="2">
    <source>
        <dbReference type="ARBA" id="ARBA00008724"/>
    </source>
</evidence>
<evidence type="ECO:0000313" key="6">
    <source>
        <dbReference type="Proteomes" id="UP000078200"/>
    </source>
</evidence>
<dbReference type="Pfam" id="PF20772">
    <property type="entry name" value="TACO1_YebC_N"/>
    <property type="match status" value="1"/>
</dbReference>
<feature type="domain" description="TACO1/YebC-like second and third" evidence="3">
    <location>
        <begin position="119"/>
        <end position="205"/>
    </location>
</feature>
<dbReference type="InterPro" id="IPR017856">
    <property type="entry name" value="Integrase-like_N"/>
</dbReference>
<dbReference type="SUPFAM" id="SSF75625">
    <property type="entry name" value="YebC-like"/>
    <property type="match status" value="1"/>
</dbReference>
<accession>A0A1A9UT93</accession>
<name>A0A1A9UT93_GLOAU</name>
<dbReference type="Pfam" id="PF01709">
    <property type="entry name" value="Transcrip_reg"/>
    <property type="match status" value="1"/>
</dbReference>
<evidence type="ECO:0000256" key="1">
    <source>
        <dbReference type="ARBA" id="ARBA00004173"/>
    </source>
</evidence>
<dbReference type="Proteomes" id="UP000078200">
    <property type="component" value="Unassembled WGS sequence"/>
</dbReference>
<dbReference type="PANTHER" id="PTHR12532">
    <property type="entry name" value="TRANSLATIONAL ACTIVATOR OF CYTOCHROME C OXIDASE 1"/>
    <property type="match status" value="1"/>
</dbReference>
<evidence type="ECO:0000259" key="3">
    <source>
        <dbReference type="Pfam" id="PF01709"/>
    </source>
</evidence>